<name>A0A8D8QXG6_9HEMI</name>
<dbReference type="InterPro" id="IPR057251">
    <property type="entry name" value="FP_C"/>
</dbReference>
<dbReference type="EMBL" id="HBUF01366612">
    <property type="protein sequence ID" value="CAG6723910.1"/>
    <property type="molecule type" value="Transcribed_RNA"/>
</dbReference>
<feature type="coiled-coil region" evidence="1">
    <location>
        <begin position="28"/>
        <end position="69"/>
    </location>
</feature>
<keyword evidence="1" id="KW-0175">Coiled coil</keyword>
<organism evidence="4">
    <name type="scientific">Cacopsylla melanoneura</name>
    <dbReference type="NCBI Taxonomy" id="428564"/>
    <lineage>
        <taxon>Eukaryota</taxon>
        <taxon>Metazoa</taxon>
        <taxon>Ecdysozoa</taxon>
        <taxon>Arthropoda</taxon>
        <taxon>Hexapoda</taxon>
        <taxon>Insecta</taxon>
        <taxon>Pterygota</taxon>
        <taxon>Neoptera</taxon>
        <taxon>Paraneoptera</taxon>
        <taxon>Hemiptera</taxon>
        <taxon>Sternorrhyncha</taxon>
        <taxon>Psylloidea</taxon>
        <taxon>Psyllidae</taxon>
        <taxon>Psyllinae</taxon>
        <taxon>Cacopsylla</taxon>
    </lineage>
</organism>
<dbReference type="EMBL" id="HBUF01109268">
    <property type="protein sequence ID" value="CAG6639869.1"/>
    <property type="molecule type" value="Transcribed_RNA"/>
</dbReference>
<keyword evidence="2" id="KW-0732">Signal</keyword>
<proteinExistence type="predicted"/>
<evidence type="ECO:0000256" key="1">
    <source>
        <dbReference type="SAM" id="Coils"/>
    </source>
</evidence>
<accession>A0A8D8QXG6</accession>
<dbReference type="Pfam" id="PF25298">
    <property type="entry name" value="Baculo_FP_2nd"/>
    <property type="match status" value="1"/>
</dbReference>
<protein>
    <recommendedName>
        <fullName evidence="3">FP protein C-terminal domain-containing protein</fullName>
    </recommendedName>
</protein>
<feature type="signal peptide" evidence="2">
    <location>
        <begin position="1"/>
        <end position="20"/>
    </location>
</feature>
<evidence type="ECO:0000256" key="2">
    <source>
        <dbReference type="SAM" id="SignalP"/>
    </source>
</evidence>
<sequence>MLSIGNSLIIFTLAIVSISANQEVPELVNRVKEKLANVDQLVENMAQEHEDMLNKVADLENQVDMLQEFQRRDNIEMGNFPKRDNENLESVVFKLAKLINMPIEETDICVVSRVLPNKLDKDIVRAQPVIIRFTSRKIRDRFFNAYKSALLKYNGLDEDYRTFYDKIMRSHDLKWFTAKQLDSTVPGDKDGNIFLNDHLAPRKKILFTKARAKARELGYQNVWVDDHRIYVQRDDSMRPFIVGRETDLKKMDMGDQGF</sequence>
<dbReference type="AlphaFoldDB" id="A0A8D8QXG6"/>
<feature type="chain" id="PRO_5035638770" description="FP protein C-terminal domain-containing protein" evidence="2">
    <location>
        <begin position="21"/>
        <end position="258"/>
    </location>
</feature>
<dbReference type="EMBL" id="HBUF01109269">
    <property type="protein sequence ID" value="CAG6639870.1"/>
    <property type="molecule type" value="Transcribed_RNA"/>
</dbReference>
<evidence type="ECO:0000259" key="3">
    <source>
        <dbReference type="Pfam" id="PF25298"/>
    </source>
</evidence>
<dbReference type="EMBL" id="HBUF01109270">
    <property type="protein sequence ID" value="CAG6639871.1"/>
    <property type="molecule type" value="Transcribed_RNA"/>
</dbReference>
<reference evidence="4" key="1">
    <citation type="submission" date="2021-05" db="EMBL/GenBank/DDBJ databases">
        <authorList>
            <person name="Alioto T."/>
            <person name="Alioto T."/>
            <person name="Gomez Garrido J."/>
        </authorList>
    </citation>
    <scope>NUCLEOTIDE SEQUENCE</scope>
</reference>
<evidence type="ECO:0000313" key="4">
    <source>
        <dbReference type="EMBL" id="CAG6639871.1"/>
    </source>
</evidence>
<feature type="domain" description="FP protein C-terminal" evidence="3">
    <location>
        <begin position="201"/>
        <end position="251"/>
    </location>
</feature>